<sequence>MNEIRDPAGTISELIEESGRTPGRRVAEFAVTASAVQGERHASGGSATNRVTRSTALWVLLADEDIGPVLRRSGVDPQKFGALLGVSGVPRGRPVMEVITDEDLGLALRAHLGTLPREQRVVELVDIAIAIVRSARSGAGLPRRLREMRVSVDETLNNLHDFADASRRRARLVPLSSSMRAVAESLSGPLNAFDIVRAIAERHPEYAGGRLGSVRSLQRRGRHRTWEDWYESVSAWFDAETVAKSRHEMLNGRLFLLGLGLTAPEVLAALKAEGAWAPLATEIDEAVATPGSRLASVLDGIRFAPGYRNDGTRGADQLDVQGYVNALCEVVTDPAVTPPLSIGLFGKWGTGKSFFMEKMRERIAERVPESGDDEFSVVQIRFNAWHYADTSLWASLAIEIFERLADPEPVDPGQRLQWQRGRGDRHRKEREALLSELETYRDAKSTLDADLKRLEAERKQLVGRRKQAGEKRRDDIENAPLTDVAVELAKRPEVREELKKISGELGFEPAVDELTGLAKDLRTTAGYLPAVWRGIRHKSWLGTLAAAFAVLAVVTVALATRGGPAWLLSLAGSGGSLVVAARMAAPAARRVNTALGHLQTAIGIASEVREELRTRRSREERALDLKLADTEHVIAEKTQAITALDEKIAATRAAAETLTVGRKLYEFLNDRASGYQKHQGVVGGLHRDFRFLDALLRSRERSAEAGVRPVSRVVLYIDDLDRCPPSKVLEVLEAVHLLLALELFVVVVGVDPRWLSSSLWHQYRDLAADGDPRADAYLRGMPIEYLEKIFQIPFTLPAMKPAAFARLIGSVADVSEPITPVPVRPAATAAVEEPASEDERVPVAAGLDLEPGSAAAGGAGERIGLTKPEVEFAQGLGALVNSPRAAKRLMNTYRLIRSTRHVGPRSRFLGGDGRPGEFQAVLTLLAAVAGYPMLANFLLPALQQAADVRSWAEFVRRLAPATAGEEPGELFPTGLLAGSPEFAEWTRLHGALEASRQRGMLDDLESYRRWGPVIARFGFTF</sequence>
<evidence type="ECO:0000313" key="4">
    <source>
        <dbReference type="Proteomes" id="UP001227101"/>
    </source>
</evidence>
<evidence type="ECO:0000313" key="3">
    <source>
        <dbReference type="EMBL" id="WIV54172.1"/>
    </source>
</evidence>
<feature type="coiled-coil region" evidence="1">
    <location>
        <begin position="437"/>
        <end position="471"/>
    </location>
</feature>
<dbReference type="EMBL" id="CP127173">
    <property type="protein sequence ID" value="WIV54172.1"/>
    <property type="molecule type" value="Genomic_DNA"/>
</dbReference>
<evidence type="ECO:0000256" key="1">
    <source>
        <dbReference type="SAM" id="Coils"/>
    </source>
</evidence>
<dbReference type="InterPro" id="IPR011646">
    <property type="entry name" value="KAP_P-loop"/>
</dbReference>
<dbReference type="PANTHER" id="PTHR22674:SF6">
    <property type="entry name" value="NTPASE KAP FAMILY P-LOOP DOMAIN-CONTAINING PROTEIN 1"/>
    <property type="match status" value="1"/>
</dbReference>
<keyword evidence="4" id="KW-1185">Reference proteome</keyword>
<keyword evidence="1" id="KW-0175">Coiled coil</keyword>
<gene>
    <name evidence="3" type="ORF">QP939_35650</name>
</gene>
<name>A0ABY8XEY1_9PSEU</name>
<accession>A0ABY8XEY1</accession>
<dbReference type="InterPro" id="IPR052754">
    <property type="entry name" value="NTPase_KAP_P-loop"/>
</dbReference>
<dbReference type="Pfam" id="PF07693">
    <property type="entry name" value="KAP_NTPase"/>
    <property type="match status" value="2"/>
</dbReference>
<evidence type="ECO:0000259" key="2">
    <source>
        <dbReference type="Pfam" id="PF07693"/>
    </source>
</evidence>
<dbReference type="PANTHER" id="PTHR22674">
    <property type="entry name" value="NTPASE, KAP FAMILY P-LOOP DOMAIN-CONTAINING 1"/>
    <property type="match status" value="1"/>
</dbReference>
<protein>
    <submittedName>
        <fullName evidence="3">P-loop NTPase fold protein</fullName>
    </submittedName>
</protein>
<dbReference type="RefSeq" id="WP_285450747.1">
    <property type="nucleotide sequence ID" value="NZ_CP127173.1"/>
</dbReference>
<reference evidence="3 4" key="1">
    <citation type="submission" date="2023-06" db="EMBL/GenBank/DDBJ databases">
        <authorList>
            <person name="Oyuntsetseg B."/>
            <person name="Kim S.B."/>
        </authorList>
    </citation>
    <scope>NUCLEOTIDE SEQUENCE [LARGE SCALE GENOMIC DNA]</scope>
    <source>
        <strain evidence="3 4">2-2</strain>
    </source>
</reference>
<feature type="domain" description="KAP NTPase" evidence="2">
    <location>
        <begin position="711"/>
        <end position="898"/>
    </location>
</feature>
<proteinExistence type="predicted"/>
<feature type="domain" description="KAP NTPase" evidence="2">
    <location>
        <begin position="322"/>
        <end position="402"/>
    </location>
</feature>
<dbReference type="Proteomes" id="UP001227101">
    <property type="component" value="Chromosome"/>
</dbReference>
<organism evidence="3 4">
    <name type="scientific">Amycolatopsis nalaikhensis</name>
    <dbReference type="NCBI Taxonomy" id="715472"/>
    <lineage>
        <taxon>Bacteria</taxon>
        <taxon>Bacillati</taxon>
        <taxon>Actinomycetota</taxon>
        <taxon>Actinomycetes</taxon>
        <taxon>Pseudonocardiales</taxon>
        <taxon>Pseudonocardiaceae</taxon>
        <taxon>Amycolatopsis</taxon>
    </lineage>
</organism>